<keyword evidence="8" id="KW-0807">Transducer</keyword>
<keyword evidence="7" id="KW-0675">Receptor</keyword>
<dbReference type="InterPro" id="IPR017452">
    <property type="entry name" value="GPCR_Rhodpsn_7TM"/>
</dbReference>
<feature type="transmembrane region" description="Helical" evidence="9">
    <location>
        <begin position="15"/>
        <end position="39"/>
    </location>
</feature>
<evidence type="ECO:0000256" key="6">
    <source>
        <dbReference type="ARBA" id="ARBA00023136"/>
    </source>
</evidence>
<dbReference type="GO" id="GO:0004930">
    <property type="term" value="F:G protein-coupled receptor activity"/>
    <property type="evidence" value="ECO:0007669"/>
    <property type="project" value="UniProtKB-KW"/>
</dbReference>
<sequence>MNRSTAGTFCSASPWLNVIYCTAGSLIVFENVLMIVVIIRTPGLHNIANILVTSLSVTDAIVGFIAAMAGILFAVLKPSDWIFRYIYISVAATILGTTLCSHLHIAAIAIDRYIYIAHPFFYFRHVNEKVVFRCLLGVWFLVSLYTLASALSIKTRMFCLMREVMDLYISYVGSWITLFLLCLTSAAYFRIAAISLRHRRSIASVNIAALPSTNPSQPGNDRVSISEETWTHMLKTVRFFVVMTGSFAAMMVPVTICNFLFGHVQLSKTLLNTVTMLPILQSGFNFFINIFMNSDFRQAVVQVFLCRSVI</sequence>
<protein>
    <recommendedName>
        <fullName evidence="10">G-protein coupled receptors family 1 profile domain-containing protein</fullName>
    </recommendedName>
</protein>
<proteinExistence type="predicted"/>
<dbReference type="SMART" id="SM01381">
    <property type="entry name" value="7TM_GPCR_Srsx"/>
    <property type="match status" value="1"/>
</dbReference>
<gene>
    <name evidence="11" type="ORF">CUNI_LOCUS21845</name>
</gene>
<dbReference type="CDD" id="cd00637">
    <property type="entry name" value="7tm_classA_rhodopsin-like"/>
    <property type="match status" value="1"/>
</dbReference>
<dbReference type="Gene3D" id="1.20.1070.10">
    <property type="entry name" value="Rhodopsin 7-helix transmembrane proteins"/>
    <property type="match status" value="1"/>
</dbReference>
<keyword evidence="4 9" id="KW-1133">Transmembrane helix</keyword>
<comment type="caution">
    <text evidence="11">The sequence shown here is derived from an EMBL/GenBank/DDBJ whole genome shotgun (WGS) entry which is preliminary data.</text>
</comment>
<evidence type="ECO:0000259" key="10">
    <source>
        <dbReference type="PROSITE" id="PS50262"/>
    </source>
</evidence>
<dbReference type="PRINTS" id="PR00237">
    <property type="entry name" value="GPCRRHODOPSN"/>
</dbReference>
<evidence type="ECO:0000256" key="7">
    <source>
        <dbReference type="ARBA" id="ARBA00023170"/>
    </source>
</evidence>
<evidence type="ECO:0000313" key="11">
    <source>
        <dbReference type="EMBL" id="CAG5136287.1"/>
    </source>
</evidence>
<comment type="subcellular location">
    <subcellularLocation>
        <location evidence="1">Cell membrane</location>
        <topology evidence="1">Multi-pass membrane protein</topology>
    </subcellularLocation>
</comment>
<reference evidence="11" key="1">
    <citation type="submission" date="2021-04" db="EMBL/GenBank/DDBJ databases">
        <authorList>
            <consortium name="Molecular Ecology Group"/>
        </authorList>
    </citation>
    <scope>NUCLEOTIDE SEQUENCE</scope>
</reference>
<keyword evidence="2" id="KW-1003">Cell membrane</keyword>
<feature type="transmembrane region" description="Helical" evidence="9">
    <location>
        <begin position="239"/>
        <end position="261"/>
    </location>
</feature>
<dbReference type="Pfam" id="PF00001">
    <property type="entry name" value="7tm_1"/>
    <property type="match status" value="1"/>
</dbReference>
<dbReference type="Proteomes" id="UP000678393">
    <property type="component" value="Unassembled WGS sequence"/>
</dbReference>
<feature type="transmembrane region" description="Helical" evidence="9">
    <location>
        <begin position="130"/>
        <end position="148"/>
    </location>
</feature>
<accession>A0A8S4A3C9</accession>
<evidence type="ECO:0000256" key="9">
    <source>
        <dbReference type="SAM" id="Phobius"/>
    </source>
</evidence>
<evidence type="ECO:0000256" key="5">
    <source>
        <dbReference type="ARBA" id="ARBA00023040"/>
    </source>
</evidence>
<keyword evidence="12" id="KW-1185">Reference proteome</keyword>
<feature type="transmembrane region" description="Helical" evidence="9">
    <location>
        <begin position="168"/>
        <end position="191"/>
    </location>
</feature>
<dbReference type="EMBL" id="CAJHNH020008513">
    <property type="protein sequence ID" value="CAG5136287.1"/>
    <property type="molecule type" value="Genomic_DNA"/>
</dbReference>
<evidence type="ECO:0000256" key="8">
    <source>
        <dbReference type="ARBA" id="ARBA00023224"/>
    </source>
</evidence>
<organism evidence="11 12">
    <name type="scientific">Candidula unifasciata</name>
    <dbReference type="NCBI Taxonomy" id="100452"/>
    <lineage>
        <taxon>Eukaryota</taxon>
        <taxon>Metazoa</taxon>
        <taxon>Spiralia</taxon>
        <taxon>Lophotrochozoa</taxon>
        <taxon>Mollusca</taxon>
        <taxon>Gastropoda</taxon>
        <taxon>Heterobranchia</taxon>
        <taxon>Euthyneura</taxon>
        <taxon>Panpulmonata</taxon>
        <taxon>Eupulmonata</taxon>
        <taxon>Stylommatophora</taxon>
        <taxon>Helicina</taxon>
        <taxon>Helicoidea</taxon>
        <taxon>Geomitridae</taxon>
        <taxon>Candidula</taxon>
    </lineage>
</organism>
<keyword evidence="3 9" id="KW-0812">Transmembrane</keyword>
<evidence type="ECO:0000256" key="2">
    <source>
        <dbReference type="ARBA" id="ARBA00022475"/>
    </source>
</evidence>
<dbReference type="PROSITE" id="PS50262">
    <property type="entry name" value="G_PROTEIN_RECEP_F1_2"/>
    <property type="match status" value="1"/>
</dbReference>
<evidence type="ECO:0000313" key="12">
    <source>
        <dbReference type="Proteomes" id="UP000678393"/>
    </source>
</evidence>
<dbReference type="InterPro" id="IPR050569">
    <property type="entry name" value="TAAR"/>
</dbReference>
<name>A0A8S4A3C9_9EUPU</name>
<evidence type="ECO:0000256" key="3">
    <source>
        <dbReference type="ARBA" id="ARBA00022692"/>
    </source>
</evidence>
<dbReference type="GO" id="GO:0005886">
    <property type="term" value="C:plasma membrane"/>
    <property type="evidence" value="ECO:0007669"/>
    <property type="project" value="UniProtKB-SubCell"/>
</dbReference>
<keyword evidence="5" id="KW-0297">G-protein coupled receptor</keyword>
<keyword evidence="6 9" id="KW-0472">Membrane</keyword>
<feature type="transmembrane region" description="Helical" evidence="9">
    <location>
        <begin position="51"/>
        <end position="76"/>
    </location>
</feature>
<dbReference type="PANTHER" id="PTHR24249">
    <property type="entry name" value="HISTAMINE RECEPTOR-RELATED G-PROTEIN COUPLED RECEPTOR"/>
    <property type="match status" value="1"/>
</dbReference>
<feature type="domain" description="G-protein coupled receptors family 1 profile" evidence="10">
    <location>
        <begin position="30"/>
        <end position="289"/>
    </location>
</feature>
<dbReference type="SUPFAM" id="SSF81321">
    <property type="entry name" value="Family A G protein-coupled receptor-like"/>
    <property type="match status" value="1"/>
</dbReference>
<dbReference type="InterPro" id="IPR000276">
    <property type="entry name" value="GPCR_Rhodpsn"/>
</dbReference>
<dbReference type="AlphaFoldDB" id="A0A8S4A3C9"/>
<evidence type="ECO:0000256" key="4">
    <source>
        <dbReference type="ARBA" id="ARBA00022989"/>
    </source>
</evidence>
<feature type="transmembrane region" description="Helical" evidence="9">
    <location>
        <begin position="82"/>
        <end position="110"/>
    </location>
</feature>
<feature type="transmembrane region" description="Helical" evidence="9">
    <location>
        <begin position="273"/>
        <end position="292"/>
    </location>
</feature>
<evidence type="ECO:0000256" key="1">
    <source>
        <dbReference type="ARBA" id="ARBA00004651"/>
    </source>
</evidence>